<dbReference type="Gene3D" id="3.40.50.2000">
    <property type="entry name" value="Glycogen Phosphorylase B"/>
    <property type="match status" value="3"/>
</dbReference>
<evidence type="ECO:0000259" key="1">
    <source>
        <dbReference type="Pfam" id="PF00534"/>
    </source>
</evidence>
<comment type="caution">
    <text evidence="2">The sequence shown here is derived from an EMBL/GenBank/DDBJ whole genome shotgun (WGS) entry which is preliminary data.</text>
</comment>
<dbReference type="Pfam" id="PF00534">
    <property type="entry name" value="Glycos_transf_1"/>
    <property type="match status" value="1"/>
</dbReference>
<gene>
    <name evidence="2" type="ORF">BHL82_00580</name>
</gene>
<dbReference type="PANTHER" id="PTHR12526">
    <property type="entry name" value="GLYCOSYLTRANSFERASE"/>
    <property type="match status" value="1"/>
</dbReference>
<accession>A0A1Y2UMK6</accession>
<dbReference type="Proteomes" id="UP000194286">
    <property type="component" value="Unassembled WGS sequence"/>
</dbReference>
<dbReference type="SUPFAM" id="SSF53756">
    <property type="entry name" value="UDP-Glycosyltransferase/glycogen phosphorylase"/>
    <property type="match status" value="1"/>
</dbReference>
<dbReference type="InterPro" id="IPR001296">
    <property type="entry name" value="Glyco_trans_1"/>
</dbReference>
<dbReference type="GO" id="GO:0016757">
    <property type="term" value="F:glycosyltransferase activity"/>
    <property type="evidence" value="ECO:0007669"/>
    <property type="project" value="InterPro"/>
</dbReference>
<reference evidence="2 3" key="1">
    <citation type="submission" date="2016-09" db="EMBL/GenBank/DDBJ databases">
        <title>Lactobacillus reuteri KLR3005, genome sequencing and assembly.</title>
        <authorList>
            <person name="Lee J.-Y."/>
            <person name="Kim E.B."/>
            <person name="Choi Y.-J."/>
        </authorList>
    </citation>
    <scope>NUCLEOTIDE SEQUENCE [LARGE SCALE GENOMIC DNA]</scope>
    <source>
        <strain evidence="2 3">KLR3005</strain>
    </source>
</reference>
<proteinExistence type="predicted"/>
<feature type="domain" description="Glycosyl transferase family 1" evidence="1">
    <location>
        <begin position="327"/>
        <end position="486"/>
    </location>
</feature>
<evidence type="ECO:0000313" key="3">
    <source>
        <dbReference type="Proteomes" id="UP000194286"/>
    </source>
</evidence>
<sequence length="514" mass="59649">MLFFLNDNIQENKSGIEHAQIQRLNLFNRYHEPAKIVTRQYSNELHLVTKHARIVDKDFVNLFDYFQDAVTVQHKDITIRDILIDPHWQRKTDGNNYGYYRNGKQILYIRRRNDADKHIINLQYFDHFGKLLKVSWYDVRGFISVEQLYDWQGKITTENYLRPNGQLAIQLSHQYDKRNREIQTYHLFDYHGQDYQFVGLDELTRFFLDELVSDREICGDGPVGILVDRVYEEGWAVLHMKHRVPRYMQLHNDHVNHNEDIMHSTLNYNYEWGLRHTKDWDGIIALTPQQQDDVKARFGKEGVKIFRVPSAIVSDEVINAPHVPFKKRKLHQVVTVARLSPEKQQEHLIAAWPQILKAVPDAQLDLWGYANDNYDQKLKKQVKELGLEGSVHFCGYTTAVGEVDDQAQLMVLPTRVEGLSIALVEAGAHGLPAIANDVKYGPSDVIIDKRDGLLTNNGDIDGLAKAVISLLTDQDRLAQMSANAYEDSKRYSEPSVMKLWQKIIDDMNEREAGK</sequence>
<name>A0A1Y2UMK6_LIMRT</name>
<dbReference type="AlphaFoldDB" id="A0A1Y2UMK6"/>
<protein>
    <submittedName>
        <fullName evidence="2">Poly(Glycerol-phosphate) alpha-glucosyltransferase</fullName>
    </submittedName>
</protein>
<evidence type="ECO:0000313" key="2">
    <source>
        <dbReference type="EMBL" id="OTA84325.1"/>
    </source>
</evidence>
<dbReference type="RefSeq" id="WP_086135973.1">
    <property type="nucleotide sequence ID" value="NZ_MIMU01000095.1"/>
</dbReference>
<dbReference type="PANTHER" id="PTHR12526:SF630">
    <property type="entry name" value="GLYCOSYLTRANSFERASE"/>
    <property type="match status" value="1"/>
</dbReference>
<keyword evidence="2" id="KW-0808">Transferase</keyword>
<dbReference type="EMBL" id="MIMU01000095">
    <property type="protein sequence ID" value="OTA84325.1"/>
    <property type="molecule type" value="Genomic_DNA"/>
</dbReference>
<organism evidence="2 3">
    <name type="scientific">Limosilactobacillus reuteri</name>
    <name type="common">Lactobacillus reuteri</name>
    <dbReference type="NCBI Taxonomy" id="1598"/>
    <lineage>
        <taxon>Bacteria</taxon>
        <taxon>Bacillati</taxon>
        <taxon>Bacillota</taxon>
        <taxon>Bacilli</taxon>
        <taxon>Lactobacillales</taxon>
        <taxon>Lactobacillaceae</taxon>
        <taxon>Limosilactobacillus</taxon>
    </lineage>
</organism>